<feature type="transmembrane region" description="Helical" evidence="1">
    <location>
        <begin position="6"/>
        <end position="27"/>
    </location>
</feature>
<reference evidence="3" key="1">
    <citation type="submission" date="2016-04" db="EMBL/GenBank/DDBJ databases">
        <title>Comparative genomics of biotechnologically important yeasts.</title>
        <authorList>
            <consortium name="DOE Joint Genome Institute"/>
            <person name="Riley R."/>
            <person name="Haridas S."/>
            <person name="Wolfe K.H."/>
            <person name="Lopes M.R."/>
            <person name="Hittinger C.T."/>
            <person name="Goker M."/>
            <person name="Salamov A."/>
            <person name="Wisecaver J."/>
            <person name="Long T.M."/>
            <person name="Aerts A.L."/>
            <person name="Barry K."/>
            <person name="Choi C."/>
            <person name="Clum A."/>
            <person name="Coughlan A.Y."/>
            <person name="Deshpande S."/>
            <person name="Douglass A.P."/>
            <person name="Hanson S.J."/>
            <person name="Klenk H.-P."/>
            <person name="Labutti K."/>
            <person name="Lapidus A."/>
            <person name="Lindquist E."/>
            <person name="Lipzen A."/>
            <person name="Meier-Kolthoff J.P."/>
            <person name="Ohm R.A."/>
            <person name="Otillar R.P."/>
            <person name="Pangilinan J."/>
            <person name="Peng Y."/>
            <person name="Rokas A."/>
            <person name="Rosa C.A."/>
            <person name="Scheuner C."/>
            <person name="Sibirny A.A."/>
            <person name="Slot J.C."/>
            <person name="Stielow J.B."/>
            <person name="Sun H."/>
            <person name="Kurtzman C.P."/>
            <person name="Blackwell M."/>
            <person name="Grigoriev I.V."/>
            <person name="Jeffries T.W."/>
        </authorList>
    </citation>
    <scope>NUCLEOTIDE SEQUENCE [LARGE SCALE GENOMIC DNA]</scope>
    <source>
        <strain evidence="3">NRRL YB-2248</strain>
    </source>
</reference>
<protein>
    <submittedName>
        <fullName evidence="2">Uncharacterized protein</fullName>
    </submittedName>
</protein>
<evidence type="ECO:0000256" key="1">
    <source>
        <dbReference type="SAM" id="Phobius"/>
    </source>
</evidence>
<dbReference type="Proteomes" id="UP000094801">
    <property type="component" value="Unassembled WGS sequence"/>
</dbReference>
<proteinExistence type="predicted"/>
<evidence type="ECO:0000313" key="2">
    <source>
        <dbReference type="EMBL" id="ODV87036.1"/>
    </source>
</evidence>
<accession>A0A1E4T5L3</accession>
<gene>
    <name evidence="2" type="ORF">CANARDRAFT_218995</name>
</gene>
<dbReference type="Pfam" id="PF11927">
    <property type="entry name" value="HODM_asu-like"/>
    <property type="match status" value="1"/>
</dbReference>
<name>A0A1E4T5L3_9ASCO</name>
<keyword evidence="1" id="KW-1133">Transmembrane helix</keyword>
<keyword evidence="3" id="KW-1185">Reference proteome</keyword>
<sequence length="420" mass="49465">MKVLDNKLAVGIAVSIPILYTAINLLIKKSKTRTVEKTKVEIEKDNVYKEFGQEILPLMLTPDMVNNGYKDKKYMPFRYPHNQTMSLCKMDMNYWGVIDHSYVEWQNDRRKIFDNFDAEKLKTSPFFKRLEEFNDEFIELMEFVVNHYTNRFPLLFTRNETNPRIIENKLTGELLDMDNDDPLAICVRISMEDFYVVQKNSKGEYMCIGTAVSYGGGGFPISPIVGEPMDTIHKPVPYYESKLKFSMNKWFDRFVDPAERASWHIGWDEGLHCTDIYPKSRELNHEELSKFATTIPFEDYKVRLERQTLMKLPKTKAILFANHPMFVDIANEAKDEPMVPSILLKVMYEAPEDIIKFRHFDCIRDYLKPFLEKLIDYQIDKKLISKEDKVRTISNYPYASWVSDLNNWSLEKGFVNPYLK</sequence>
<dbReference type="EMBL" id="KV453849">
    <property type="protein sequence ID" value="ODV87036.1"/>
    <property type="molecule type" value="Genomic_DNA"/>
</dbReference>
<keyword evidence="1" id="KW-0472">Membrane</keyword>
<dbReference type="AlphaFoldDB" id="A0A1E4T5L3"/>
<organism evidence="2 3">
    <name type="scientific">[Candida] arabinofermentans NRRL YB-2248</name>
    <dbReference type="NCBI Taxonomy" id="983967"/>
    <lineage>
        <taxon>Eukaryota</taxon>
        <taxon>Fungi</taxon>
        <taxon>Dikarya</taxon>
        <taxon>Ascomycota</taxon>
        <taxon>Saccharomycotina</taxon>
        <taxon>Pichiomycetes</taxon>
        <taxon>Pichiales</taxon>
        <taxon>Pichiaceae</taxon>
        <taxon>Ogataea</taxon>
        <taxon>Ogataea/Candida clade</taxon>
    </lineage>
</organism>
<evidence type="ECO:0000313" key="3">
    <source>
        <dbReference type="Proteomes" id="UP000094801"/>
    </source>
</evidence>
<dbReference type="OrthoDB" id="5043642at2759"/>
<dbReference type="STRING" id="983967.A0A1E4T5L3"/>
<dbReference type="InterPro" id="IPR021848">
    <property type="entry name" value="HODM_asu-like"/>
</dbReference>
<keyword evidence="1" id="KW-0812">Transmembrane</keyword>